<proteinExistence type="predicted"/>
<dbReference type="Gene3D" id="3.50.50.60">
    <property type="entry name" value="FAD/NAD(P)-binding domain"/>
    <property type="match status" value="2"/>
</dbReference>
<gene>
    <name evidence="3" type="ORF">ABID16_002903</name>
</gene>
<dbReference type="InterPro" id="IPR036188">
    <property type="entry name" value="FAD/NAD-bd_sf"/>
</dbReference>
<dbReference type="PANTHER" id="PTHR13847:SF289">
    <property type="entry name" value="GLYCINE OXIDASE"/>
    <property type="match status" value="1"/>
</dbReference>
<evidence type="ECO:0000259" key="2">
    <source>
        <dbReference type="Pfam" id="PF01266"/>
    </source>
</evidence>
<evidence type="ECO:0000313" key="3">
    <source>
        <dbReference type="EMBL" id="MET3614566.1"/>
    </source>
</evidence>
<dbReference type="Proteomes" id="UP001549047">
    <property type="component" value="Unassembled WGS sequence"/>
</dbReference>
<dbReference type="SUPFAM" id="SSF51905">
    <property type="entry name" value="FAD/NAD(P)-binding domain"/>
    <property type="match status" value="1"/>
</dbReference>
<keyword evidence="4" id="KW-1185">Reference proteome</keyword>
<organism evidence="3 4">
    <name type="scientific">Rhizobium aquaticum</name>
    <dbReference type="NCBI Taxonomy" id="1549636"/>
    <lineage>
        <taxon>Bacteria</taxon>
        <taxon>Pseudomonadati</taxon>
        <taxon>Pseudomonadota</taxon>
        <taxon>Alphaproteobacteria</taxon>
        <taxon>Hyphomicrobiales</taxon>
        <taxon>Rhizobiaceae</taxon>
        <taxon>Rhizobium/Agrobacterium group</taxon>
        <taxon>Rhizobium</taxon>
    </lineage>
</organism>
<dbReference type="GO" id="GO:0016491">
    <property type="term" value="F:oxidoreductase activity"/>
    <property type="evidence" value="ECO:0007669"/>
    <property type="project" value="UniProtKB-KW"/>
</dbReference>
<comment type="caution">
    <text evidence="3">The sequence shown here is derived from an EMBL/GenBank/DDBJ whole genome shotgun (WGS) entry which is preliminary data.</text>
</comment>
<keyword evidence="1 3" id="KW-0560">Oxidoreductase</keyword>
<name>A0ABV2J1J1_9HYPH</name>
<feature type="domain" description="FAD dependent oxidoreductase" evidence="2">
    <location>
        <begin position="5"/>
        <end position="392"/>
    </location>
</feature>
<sequence length="411" mass="44539">MKQTIILGAGMAGIGAGLHLLKRGVDVTIVDQTEPGRETSYGNAGLIQTEAVEPYALPRDIGKLFMIATGISNDVYYEISNLPSHALSLLKYWWYSGPSQYGKISKAYASIISRSTAEHAPFIAEAGAEDLVAHDGFRTFYRDGREFEKGIANAKRLFETYGLGSSVMTGRQLMEAEPHIQISGAGAIHWPDTWAVRDPGSLVVAYADLFRKLGGKIVRGDAQSLSPSGSGWKVTTVDGPVEADAVVVALGPWSPTLLQSFGYDIQMVRKRGYHMHYRSDTPLNVPLMDMANGYVLAPMLKGMRITTGAELTKEASLAAPVQLKRAHKAASEIIPLGSPVENAPWSGTRPCMPDMLPVIGEAPKHKGLWFHFGHGHQGFTLGPATGRMLAELMTGETPFTDATPFRPARLF</sequence>
<reference evidence="3 4" key="1">
    <citation type="submission" date="2024-06" db="EMBL/GenBank/DDBJ databases">
        <title>Genomic Encyclopedia of Type Strains, Phase IV (KMG-IV): sequencing the most valuable type-strain genomes for metagenomic binning, comparative biology and taxonomic classification.</title>
        <authorList>
            <person name="Goeker M."/>
        </authorList>
    </citation>
    <scope>NUCLEOTIDE SEQUENCE [LARGE SCALE GENOMIC DNA]</scope>
    <source>
        <strain evidence="3 4">DSM 29780</strain>
    </source>
</reference>
<evidence type="ECO:0000313" key="4">
    <source>
        <dbReference type="Proteomes" id="UP001549047"/>
    </source>
</evidence>
<dbReference type="InterPro" id="IPR006076">
    <property type="entry name" value="FAD-dep_OxRdtase"/>
</dbReference>
<dbReference type="PANTHER" id="PTHR13847">
    <property type="entry name" value="SARCOSINE DEHYDROGENASE-RELATED"/>
    <property type="match status" value="1"/>
</dbReference>
<dbReference type="Gene3D" id="3.30.9.10">
    <property type="entry name" value="D-Amino Acid Oxidase, subunit A, domain 2"/>
    <property type="match status" value="1"/>
</dbReference>
<evidence type="ECO:0000256" key="1">
    <source>
        <dbReference type="ARBA" id="ARBA00023002"/>
    </source>
</evidence>
<dbReference type="Pfam" id="PF01266">
    <property type="entry name" value="DAO"/>
    <property type="match status" value="1"/>
</dbReference>
<dbReference type="EMBL" id="JBEPMB010000004">
    <property type="protein sequence ID" value="MET3614566.1"/>
    <property type="molecule type" value="Genomic_DNA"/>
</dbReference>
<dbReference type="RefSeq" id="WP_354557060.1">
    <property type="nucleotide sequence ID" value="NZ_JBEPMB010000004.1"/>
</dbReference>
<accession>A0ABV2J1J1</accession>
<protein>
    <submittedName>
        <fullName evidence="3">D-amino-acid dehydrogenase</fullName>
        <ecNumber evidence="3">1.4.99.-</ecNumber>
    </submittedName>
</protein>
<dbReference type="EC" id="1.4.99.-" evidence="3"/>